<name>A0ABY6Z503_9BACL</name>
<keyword evidence="2 8" id="KW-0808">Transferase</keyword>
<keyword evidence="5" id="KW-0239">DNA-directed DNA polymerase</keyword>
<protein>
    <recommendedName>
        <fullName evidence="1">DNA-directed DNA polymerase</fullName>
        <ecNumber evidence="1">2.7.7.7</ecNumber>
    </recommendedName>
</protein>
<evidence type="ECO:0000256" key="3">
    <source>
        <dbReference type="ARBA" id="ARBA00022695"/>
    </source>
</evidence>
<dbReference type="Pfam" id="PF02811">
    <property type="entry name" value="PHP"/>
    <property type="match status" value="1"/>
</dbReference>
<evidence type="ECO:0000256" key="6">
    <source>
        <dbReference type="ARBA" id="ARBA00049244"/>
    </source>
</evidence>
<proteinExistence type="predicted"/>
<dbReference type="InterPro" id="IPR003141">
    <property type="entry name" value="Pol/His_phosphatase_N"/>
</dbReference>
<dbReference type="Gene3D" id="1.10.10.1600">
    <property type="entry name" value="Bacterial DNA polymerase III alpha subunit, thumb domain"/>
    <property type="match status" value="1"/>
</dbReference>
<dbReference type="RefSeq" id="WP_268045470.1">
    <property type="nucleotide sequence ID" value="NZ_CP104064.1"/>
</dbReference>
<evidence type="ECO:0000313" key="9">
    <source>
        <dbReference type="Proteomes" id="UP001164803"/>
    </source>
</evidence>
<dbReference type="Proteomes" id="UP001164803">
    <property type="component" value="Chromosome"/>
</dbReference>
<dbReference type="Gene3D" id="3.20.20.140">
    <property type="entry name" value="Metal-dependent hydrolases"/>
    <property type="match status" value="1"/>
</dbReference>
<dbReference type="EC" id="2.7.7.7" evidence="1"/>
<dbReference type="InterPro" id="IPR029460">
    <property type="entry name" value="DNAPol_HHH"/>
</dbReference>
<reference evidence="8" key="1">
    <citation type="submission" date="2022-08" db="EMBL/GenBank/DDBJ databases">
        <title>Alicyclobacillus dauci DSM2870, complete genome.</title>
        <authorList>
            <person name="Wang Q."/>
            <person name="Cai R."/>
            <person name="Wang Z."/>
        </authorList>
    </citation>
    <scope>NUCLEOTIDE SEQUENCE</scope>
    <source>
        <strain evidence="8">DSM 28700</strain>
    </source>
</reference>
<keyword evidence="4" id="KW-0235">DNA replication</keyword>
<dbReference type="PANTHER" id="PTHR32294">
    <property type="entry name" value="DNA POLYMERASE III SUBUNIT ALPHA"/>
    <property type="match status" value="1"/>
</dbReference>
<dbReference type="EMBL" id="CP104064">
    <property type="protein sequence ID" value="WAH37936.1"/>
    <property type="molecule type" value="Genomic_DNA"/>
</dbReference>
<evidence type="ECO:0000313" key="8">
    <source>
        <dbReference type="EMBL" id="WAH37936.1"/>
    </source>
</evidence>
<gene>
    <name evidence="8" type="primary">dnaE</name>
    <name evidence="8" type="ORF">NZD86_05440</name>
</gene>
<keyword evidence="3 8" id="KW-0548">Nucleotidyltransferase</keyword>
<dbReference type="Pfam" id="PF07733">
    <property type="entry name" value="DNA_pol3_alpha"/>
    <property type="match status" value="1"/>
</dbReference>
<evidence type="ECO:0000256" key="2">
    <source>
        <dbReference type="ARBA" id="ARBA00022679"/>
    </source>
</evidence>
<dbReference type="SMART" id="SM00481">
    <property type="entry name" value="POLIIIAc"/>
    <property type="match status" value="1"/>
</dbReference>
<evidence type="ECO:0000259" key="7">
    <source>
        <dbReference type="SMART" id="SM00481"/>
    </source>
</evidence>
<dbReference type="InterPro" id="IPR040982">
    <property type="entry name" value="DNA_pol3_finger"/>
</dbReference>
<dbReference type="NCBIfam" id="NF004226">
    <property type="entry name" value="PRK05673.1"/>
    <property type="match status" value="1"/>
</dbReference>
<sequence>MSSFVHLHVHSAYSLRESTLRIEDMIHDAVEYEMPAIALTDTNAMYAAIPFYQAATKANLRPILGAQLYVSIADEGEKSPQTREQWRHALDPIVVLARNMDGYRALTRLVSLAKSRGHLSYITFRELAAASTDCVCLVGGGESTLLRQFADTNEERAQRLLSQYANAVPSGQLFADVQDHQMPIERGGLPGLIKSARALDIPIVATNDVHYRHREDAELHQAYAGLEFEDASVRWPNDAFYLARPDEMEARFVRLPEAVENTLQVAEMCRLELPLHQVRMPTYTTKDGRATEDVLRNAAVAGAKQRFGALNEQVLKRLTYELDVICEMGFADYFLVVADFIRFAHQNGISTGPGRGSAAGSLVAYALRITDVDPVANGLLFERFLNPARVSLPDIDTDFEYERRGEVISYVVSKYGRDKVAQIGTFGTLAARAAVRDAGRMLQLDGRLVDKMAKMIPGMPGTRLKTAKEEVRGFAEMLASDANAKRLYDTACDIEGLPHHTSVHAAGVVISPDSLADWVPLEPGAENIPVTQFAMADVEALGLVKMDFLGLKTLTLMDDCLRSVRERTGETIDWRRVPDDDPTTYEMLTRAETGGVFQLDSPGMKRVLKQLRPTDMDDIVAVISLNRPGPMENIPTFVDAKHGRAPIRYPHPDLEPILRDTYGVIVYQEQIMHIASLMAGFTLGQADLLRRAVSKKKREVLDEERERFLSGCLKNGYDEKAANDVYDLIVRFADYGFNRSHAAAYAVLAYRTAYLRAHYLPDFLAALMTMSMASPDKIKTYTQDARRHQIAVRPPSVSLSGRGYSVDPDGAIRTGLLAIRNVGEGAVESILEARSEKAFSSLRDFLRRVNSRVVNRKATDSLLAAGAFDEFFPQNSTSHAKVQMLEEALRLADEDRQFAGLGLVLSEHREASRTTEQKGQEVLYIRYSSRGDDEKQALKRVQQVLQSSPGDVPVALYDGATRRTRLLGAKWQVTLSPDLMTMLEDIVGIGNVKVSLKKSTT</sequence>
<dbReference type="Gene3D" id="1.10.150.870">
    <property type="match status" value="1"/>
</dbReference>
<dbReference type="InterPro" id="IPR004805">
    <property type="entry name" value="DnaE2/DnaE/PolC"/>
</dbReference>
<evidence type="ECO:0000256" key="5">
    <source>
        <dbReference type="ARBA" id="ARBA00022932"/>
    </source>
</evidence>
<dbReference type="GO" id="GO:0003887">
    <property type="term" value="F:DNA-directed DNA polymerase activity"/>
    <property type="evidence" value="ECO:0007669"/>
    <property type="project" value="UniProtKB-EC"/>
</dbReference>
<dbReference type="PANTHER" id="PTHR32294:SF0">
    <property type="entry name" value="DNA POLYMERASE III SUBUNIT ALPHA"/>
    <property type="match status" value="1"/>
</dbReference>
<dbReference type="Pfam" id="PF14579">
    <property type="entry name" value="HHH_6"/>
    <property type="match status" value="1"/>
</dbReference>
<accession>A0ABY6Z503</accession>
<dbReference type="NCBIfam" id="TIGR00594">
    <property type="entry name" value="polc"/>
    <property type="match status" value="1"/>
</dbReference>
<organism evidence="8 9">
    <name type="scientific">Alicyclobacillus dauci</name>
    <dbReference type="NCBI Taxonomy" id="1475485"/>
    <lineage>
        <taxon>Bacteria</taxon>
        <taxon>Bacillati</taxon>
        <taxon>Bacillota</taxon>
        <taxon>Bacilli</taxon>
        <taxon>Bacillales</taxon>
        <taxon>Alicyclobacillaceae</taxon>
        <taxon>Alicyclobacillus</taxon>
    </lineage>
</organism>
<dbReference type="InterPro" id="IPR041931">
    <property type="entry name" value="DNA_pol3_alpha_thumb_dom"/>
</dbReference>
<evidence type="ECO:0000256" key="1">
    <source>
        <dbReference type="ARBA" id="ARBA00012417"/>
    </source>
</evidence>
<dbReference type="InterPro" id="IPR004013">
    <property type="entry name" value="PHP_dom"/>
</dbReference>
<dbReference type="InterPro" id="IPR011708">
    <property type="entry name" value="DNA_pol3_alpha_NTPase_dom"/>
</dbReference>
<dbReference type="SUPFAM" id="SSF89550">
    <property type="entry name" value="PHP domain-like"/>
    <property type="match status" value="1"/>
</dbReference>
<evidence type="ECO:0000256" key="4">
    <source>
        <dbReference type="ARBA" id="ARBA00022705"/>
    </source>
</evidence>
<keyword evidence="9" id="KW-1185">Reference proteome</keyword>
<comment type="catalytic activity">
    <reaction evidence="6">
        <text>DNA(n) + a 2'-deoxyribonucleoside 5'-triphosphate = DNA(n+1) + diphosphate</text>
        <dbReference type="Rhea" id="RHEA:22508"/>
        <dbReference type="Rhea" id="RHEA-COMP:17339"/>
        <dbReference type="Rhea" id="RHEA-COMP:17340"/>
        <dbReference type="ChEBI" id="CHEBI:33019"/>
        <dbReference type="ChEBI" id="CHEBI:61560"/>
        <dbReference type="ChEBI" id="CHEBI:173112"/>
        <dbReference type="EC" id="2.7.7.7"/>
    </reaction>
</comment>
<dbReference type="InterPro" id="IPR016195">
    <property type="entry name" value="Pol/histidinol_Pase-like"/>
</dbReference>
<feature type="domain" description="Polymerase/histidinol phosphatase N-terminal" evidence="7">
    <location>
        <begin position="5"/>
        <end position="72"/>
    </location>
</feature>
<dbReference type="Pfam" id="PF17657">
    <property type="entry name" value="DNA_pol3_finger"/>
    <property type="match status" value="1"/>
</dbReference>